<keyword evidence="1" id="KW-0472">Membrane</keyword>
<sequence length="315" mass="33051">MDDIEHLVRVTLTDRAAGVGPTTDLVRRAHGRARRERRRARAVGVAVAAAAVLMAVPVTSRVWTPGQPSTVEAADTGPLSLTPFPFVPTVSLPGYGEPVAEISAGLPWLRHAGAGERTLTVTVNALAPPRLEWAPAVKAYSVVVHERTARLEAGRTGTALTWQEPDGRWLRVEADRHLAHESLVRYAEGLAPGAVPVRRPFDFAVLPPGTVPDIVGATAVSFRPERSRPSHDFAGKLTVLLSYTDEVSPAGRPVAVGGRPGRLADGAAASVLSVDLGDGRTLVVQAAPAVGLSEADLLAFAAGVRPTPHAEVGRG</sequence>
<dbReference type="EMBL" id="JBHLUH010000021">
    <property type="protein sequence ID" value="MFC0528792.1"/>
    <property type="molecule type" value="Genomic_DNA"/>
</dbReference>
<protein>
    <recommendedName>
        <fullName evidence="4">MucB/RseB N-terminal domain-containing protein</fullName>
    </recommendedName>
</protein>
<organism evidence="2 3">
    <name type="scientific">Phytohabitans kaempferiae</name>
    <dbReference type="NCBI Taxonomy" id="1620943"/>
    <lineage>
        <taxon>Bacteria</taxon>
        <taxon>Bacillati</taxon>
        <taxon>Actinomycetota</taxon>
        <taxon>Actinomycetes</taxon>
        <taxon>Micromonosporales</taxon>
        <taxon>Micromonosporaceae</taxon>
    </lineage>
</organism>
<keyword evidence="1" id="KW-1133">Transmembrane helix</keyword>
<keyword evidence="3" id="KW-1185">Reference proteome</keyword>
<name>A0ABV6M283_9ACTN</name>
<feature type="transmembrane region" description="Helical" evidence="1">
    <location>
        <begin position="42"/>
        <end position="63"/>
    </location>
</feature>
<comment type="caution">
    <text evidence="2">The sequence shown here is derived from an EMBL/GenBank/DDBJ whole genome shotgun (WGS) entry which is preliminary data.</text>
</comment>
<keyword evidence="1" id="KW-0812">Transmembrane</keyword>
<evidence type="ECO:0008006" key="4">
    <source>
        <dbReference type="Google" id="ProtNLM"/>
    </source>
</evidence>
<evidence type="ECO:0000313" key="3">
    <source>
        <dbReference type="Proteomes" id="UP001589867"/>
    </source>
</evidence>
<dbReference type="Proteomes" id="UP001589867">
    <property type="component" value="Unassembled WGS sequence"/>
</dbReference>
<dbReference type="RefSeq" id="WP_377250831.1">
    <property type="nucleotide sequence ID" value="NZ_JBHLUH010000021.1"/>
</dbReference>
<evidence type="ECO:0000313" key="2">
    <source>
        <dbReference type="EMBL" id="MFC0528792.1"/>
    </source>
</evidence>
<evidence type="ECO:0000256" key="1">
    <source>
        <dbReference type="SAM" id="Phobius"/>
    </source>
</evidence>
<gene>
    <name evidence="2" type="ORF">ACFFIA_14085</name>
</gene>
<reference evidence="2 3" key="1">
    <citation type="submission" date="2024-09" db="EMBL/GenBank/DDBJ databases">
        <authorList>
            <person name="Sun Q."/>
            <person name="Mori K."/>
        </authorList>
    </citation>
    <scope>NUCLEOTIDE SEQUENCE [LARGE SCALE GENOMIC DNA]</scope>
    <source>
        <strain evidence="2 3">TBRC 3947</strain>
    </source>
</reference>
<proteinExistence type="predicted"/>
<accession>A0ABV6M283</accession>